<comment type="caution">
    <text evidence="1">The sequence shown here is derived from an EMBL/GenBank/DDBJ whole genome shotgun (WGS) entry which is preliminary data.</text>
</comment>
<dbReference type="AlphaFoldDB" id="A0AAV0VC95"/>
<sequence length="99" mass="11134">MARIAKIEAQAQECERPGSERASTLMKHTVTKSNRRFCTPCTKKFTNRPEFKGVKQIVLPFRVAQEVAEHFGVQIAYDKVEPELSDPSAVSDEKALGLR</sequence>
<gene>
    <name evidence="1" type="ORF">PDE001_LOCUS10427</name>
</gene>
<dbReference type="EMBL" id="CANTFM010002271">
    <property type="protein sequence ID" value="CAI5745339.1"/>
    <property type="molecule type" value="Genomic_DNA"/>
</dbReference>
<evidence type="ECO:0000313" key="1">
    <source>
        <dbReference type="EMBL" id="CAI5745339.1"/>
    </source>
</evidence>
<protein>
    <submittedName>
        <fullName evidence="1">Uncharacterized protein</fullName>
    </submittedName>
</protein>
<proteinExistence type="predicted"/>
<keyword evidence="2" id="KW-1185">Reference proteome</keyword>
<evidence type="ECO:0000313" key="2">
    <source>
        <dbReference type="Proteomes" id="UP001162029"/>
    </source>
</evidence>
<accession>A0AAV0VC95</accession>
<reference evidence="1" key="1">
    <citation type="submission" date="2022-12" db="EMBL/GenBank/DDBJ databases">
        <authorList>
            <person name="Webb A."/>
        </authorList>
    </citation>
    <scope>NUCLEOTIDE SEQUENCE</scope>
    <source>
        <strain evidence="1">Pd1</strain>
    </source>
</reference>
<organism evidence="1 2">
    <name type="scientific">Peronospora destructor</name>
    <dbReference type="NCBI Taxonomy" id="86335"/>
    <lineage>
        <taxon>Eukaryota</taxon>
        <taxon>Sar</taxon>
        <taxon>Stramenopiles</taxon>
        <taxon>Oomycota</taxon>
        <taxon>Peronosporomycetes</taxon>
        <taxon>Peronosporales</taxon>
        <taxon>Peronosporaceae</taxon>
        <taxon>Peronospora</taxon>
    </lineage>
</organism>
<dbReference type="Proteomes" id="UP001162029">
    <property type="component" value="Unassembled WGS sequence"/>
</dbReference>
<name>A0AAV0VC95_9STRA</name>